<keyword evidence="1" id="KW-0812">Transmembrane</keyword>
<feature type="transmembrane region" description="Helical" evidence="1">
    <location>
        <begin position="20"/>
        <end position="39"/>
    </location>
</feature>
<dbReference type="EMBL" id="JBHFFA010000003">
    <property type="protein sequence ID" value="KAL2634041.1"/>
    <property type="molecule type" value="Genomic_DNA"/>
</dbReference>
<feature type="transmembrane region" description="Helical" evidence="1">
    <location>
        <begin position="137"/>
        <end position="156"/>
    </location>
</feature>
<organism evidence="2 3">
    <name type="scientific">Riccia fluitans</name>
    <dbReference type="NCBI Taxonomy" id="41844"/>
    <lineage>
        <taxon>Eukaryota</taxon>
        <taxon>Viridiplantae</taxon>
        <taxon>Streptophyta</taxon>
        <taxon>Embryophyta</taxon>
        <taxon>Marchantiophyta</taxon>
        <taxon>Marchantiopsida</taxon>
        <taxon>Marchantiidae</taxon>
        <taxon>Marchantiales</taxon>
        <taxon>Ricciaceae</taxon>
        <taxon>Riccia</taxon>
    </lineage>
</organism>
<dbReference type="PANTHER" id="PTHR35288">
    <property type="entry name" value="TAIL FIBER"/>
    <property type="match status" value="1"/>
</dbReference>
<dbReference type="AlphaFoldDB" id="A0ABD1YTY6"/>
<accession>A0ABD1YTY6</accession>
<protein>
    <submittedName>
        <fullName evidence="2">Uncharacterized protein</fullName>
    </submittedName>
</protein>
<comment type="caution">
    <text evidence="2">The sequence shown here is derived from an EMBL/GenBank/DDBJ whole genome shotgun (WGS) entry which is preliminary data.</text>
</comment>
<name>A0ABD1YTY6_9MARC</name>
<keyword evidence="1" id="KW-1133">Transmembrane helix</keyword>
<sequence length="229" mass="25963">MPASPAKSRPPPLSGWQQRSSQFFCLLIVFGFPIFSVPCPKGTCTSPLDVVATYAHVKRFLPEDVIKGMLYPSLAMQSLEVLMTGDPPNLSLPEWNSVLTKWNLTADMVENEDTMQNFEFSFVPNMRTMFEKDGKNLNWEFIGACTVCLLGGFFSIFGPNTYSMWGILLMFWYIYFDGGRRSDVHALPMFTLAFLCSLGWVDLRSFFKAPQVPTPSGEEKSKVEFKKKE</sequence>
<keyword evidence="3" id="KW-1185">Reference proteome</keyword>
<evidence type="ECO:0000313" key="2">
    <source>
        <dbReference type="EMBL" id="KAL2634041.1"/>
    </source>
</evidence>
<feature type="transmembrane region" description="Helical" evidence="1">
    <location>
        <begin position="186"/>
        <end position="207"/>
    </location>
</feature>
<keyword evidence="1" id="KW-0472">Membrane</keyword>
<dbReference type="PANTHER" id="PTHR35288:SF3">
    <property type="match status" value="1"/>
</dbReference>
<evidence type="ECO:0000256" key="1">
    <source>
        <dbReference type="SAM" id="Phobius"/>
    </source>
</evidence>
<reference evidence="2 3" key="1">
    <citation type="submission" date="2024-09" db="EMBL/GenBank/DDBJ databases">
        <title>Chromosome-scale assembly of Riccia fluitans.</title>
        <authorList>
            <person name="Paukszto L."/>
            <person name="Sawicki J."/>
            <person name="Karawczyk K."/>
            <person name="Piernik-Szablinska J."/>
            <person name="Szczecinska M."/>
            <person name="Mazdziarz M."/>
        </authorList>
    </citation>
    <scope>NUCLEOTIDE SEQUENCE [LARGE SCALE GENOMIC DNA]</scope>
    <source>
        <strain evidence="2">Rf_01</strain>
        <tissue evidence="2">Aerial parts of the thallus</tissue>
    </source>
</reference>
<dbReference type="Proteomes" id="UP001605036">
    <property type="component" value="Unassembled WGS sequence"/>
</dbReference>
<proteinExistence type="predicted"/>
<evidence type="ECO:0000313" key="3">
    <source>
        <dbReference type="Proteomes" id="UP001605036"/>
    </source>
</evidence>
<gene>
    <name evidence="2" type="ORF">R1flu_005520</name>
</gene>